<evidence type="ECO:0000313" key="1">
    <source>
        <dbReference type="EMBL" id="JAH64810.1"/>
    </source>
</evidence>
<dbReference type="EMBL" id="GBXM01043767">
    <property type="protein sequence ID" value="JAH64810.1"/>
    <property type="molecule type" value="Transcribed_RNA"/>
</dbReference>
<name>A0A0E9UHT9_ANGAN</name>
<dbReference type="AlphaFoldDB" id="A0A0E9UHT9"/>
<sequence>MVSEFVAQSKLPFCLNTSSHTILSALSTVKIYIS</sequence>
<accession>A0A0E9UHT9</accession>
<protein>
    <submittedName>
        <fullName evidence="1">Uncharacterized protein</fullName>
    </submittedName>
</protein>
<organism evidence="1">
    <name type="scientific">Anguilla anguilla</name>
    <name type="common">European freshwater eel</name>
    <name type="synonym">Muraena anguilla</name>
    <dbReference type="NCBI Taxonomy" id="7936"/>
    <lineage>
        <taxon>Eukaryota</taxon>
        <taxon>Metazoa</taxon>
        <taxon>Chordata</taxon>
        <taxon>Craniata</taxon>
        <taxon>Vertebrata</taxon>
        <taxon>Euteleostomi</taxon>
        <taxon>Actinopterygii</taxon>
        <taxon>Neopterygii</taxon>
        <taxon>Teleostei</taxon>
        <taxon>Anguilliformes</taxon>
        <taxon>Anguillidae</taxon>
        <taxon>Anguilla</taxon>
    </lineage>
</organism>
<proteinExistence type="predicted"/>
<reference evidence="1" key="1">
    <citation type="submission" date="2014-11" db="EMBL/GenBank/DDBJ databases">
        <authorList>
            <person name="Amaro Gonzalez C."/>
        </authorList>
    </citation>
    <scope>NUCLEOTIDE SEQUENCE</scope>
</reference>
<reference evidence="1" key="2">
    <citation type="journal article" date="2015" name="Fish Shellfish Immunol.">
        <title>Early steps in the European eel (Anguilla anguilla)-Vibrio vulnificus interaction in the gills: Role of the RtxA13 toxin.</title>
        <authorList>
            <person name="Callol A."/>
            <person name="Pajuelo D."/>
            <person name="Ebbesson L."/>
            <person name="Teles M."/>
            <person name="MacKenzie S."/>
            <person name="Amaro C."/>
        </authorList>
    </citation>
    <scope>NUCLEOTIDE SEQUENCE</scope>
</reference>